<dbReference type="InParanoid" id="K3WNS8"/>
<proteinExistence type="predicted"/>
<name>K3WNS8_GLOUD</name>
<dbReference type="EMBL" id="GL376635">
    <property type="status" value="NOT_ANNOTATED_CDS"/>
    <property type="molecule type" value="Genomic_DNA"/>
</dbReference>
<reference evidence="3" key="1">
    <citation type="journal article" date="2010" name="Genome Biol.">
        <title>Genome sequence of the necrotrophic plant pathogen Pythium ultimum reveals original pathogenicity mechanisms and effector repertoire.</title>
        <authorList>
            <person name="Levesque C.A."/>
            <person name="Brouwer H."/>
            <person name="Cano L."/>
            <person name="Hamilton J.P."/>
            <person name="Holt C."/>
            <person name="Huitema E."/>
            <person name="Raffaele S."/>
            <person name="Robideau G.P."/>
            <person name="Thines M."/>
            <person name="Win J."/>
            <person name="Zerillo M.M."/>
            <person name="Beakes G.W."/>
            <person name="Boore J.L."/>
            <person name="Busam D."/>
            <person name="Dumas B."/>
            <person name="Ferriera S."/>
            <person name="Fuerstenberg S.I."/>
            <person name="Gachon C.M."/>
            <person name="Gaulin E."/>
            <person name="Govers F."/>
            <person name="Grenville-Briggs L."/>
            <person name="Horner N."/>
            <person name="Hostetler J."/>
            <person name="Jiang R.H."/>
            <person name="Johnson J."/>
            <person name="Krajaejun T."/>
            <person name="Lin H."/>
            <person name="Meijer H.J."/>
            <person name="Moore B."/>
            <person name="Morris P."/>
            <person name="Phuntmart V."/>
            <person name="Puiu D."/>
            <person name="Shetty J."/>
            <person name="Stajich J.E."/>
            <person name="Tripathy S."/>
            <person name="Wawra S."/>
            <person name="van West P."/>
            <person name="Whitty B.R."/>
            <person name="Coutinho P.M."/>
            <person name="Henrissat B."/>
            <person name="Martin F."/>
            <person name="Thomas P.D."/>
            <person name="Tyler B.M."/>
            <person name="De Vries R.P."/>
            <person name="Kamoun S."/>
            <person name="Yandell M."/>
            <person name="Tisserat N."/>
            <person name="Buell C.R."/>
        </authorList>
    </citation>
    <scope>NUCLEOTIDE SEQUENCE</scope>
    <source>
        <strain evidence="3">DAOM:BR144</strain>
    </source>
</reference>
<protein>
    <submittedName>
        <fullName evidence="2">Uncharacterized protein</fullName>
    </submittedName>
</protein>
<reference evidence="3" key="2">
    <citation type="submission" date="2010-04" db="EMBL/GenBank/DDBJ databases">
        <authorList>
            <person name="Buell R."/>
            <person name="Hamilton J."/>
            <person name="Hostetler J."/>
        </authorList>
    </citation>
    <scope>NUCLEOTIDE SEQUENCE [LARGE SCALE GENOMIC DNA]</scope>
    <source>
        <strain evidence="3">DAOM:BR144</strain>
    </source>
</reference>
<dbReference type="AlphaFoldDB" id="K3WNS8"/>
<dbReference type="VEuPathDB" id="FungiDB:PYU1_G006608"/>
<dbReference type="EnsemblProtists" id="PYU1_T006620">
    <property type="protein sequence ID" value="PYU1_T006620"/>
    <property type="gene ID" value="PYU1_G006608"/>
</dbReference>
<reference evidence="2" key="3">
    <citation type="submission" date="2015-02" db="UniProtKB">
        <authorList>
            <consortium name="EnsemblProtists"/>
        </authorList>
    </citation>
    <scope>IDENTIFICATION</scope>
    <source>
        <strain evidence="2">DAOM BR144</strain>
    </source>
</reference>
<dbReference type="Proteomes" id="UP000019132">
    <property type="component" value="Unassembled WGS sequence"/>
</dbReference>
<evidence type="ECO:0000313" key="3">
    <source>
        <dbReference type="Proteomes" id="UP000019132"/>
    </source>
</evidence>
<evidence type="ECO:0000313" key="2">
    <source>
        <dbReference type="EnsemblProtists" id="PYU1_T006620"/>
    </source>
</evidence>
<organism evidence="2 3">
    <name type="scientific">Globisporangium ultimum (strain ATCC 200006 / CBS 805.95 / DAOM BR144)</name>
    <name type="common">Pythium ultimum</name>
    <dbReference type="NCBI Taxonomy" id="431595"/>
    <lineage>
        <taxon>Eukaryota</taxon>
        <taxon>Sar</taxon>
        <taxon>Stramenopiles</taxon>
        <taxon>Oomycota</taxon>
        <taxon>Peronosporomycetes</taxon>
        <taxon>Pythiales</taxon>
        <taxon>Pythiaceae</taxon>
        <taxon>Globisporangium</taxon>
    </lineage>
</organism>
<accession>K3WNS8</accession>
<keyword evidence="3" id="KW-1185">Reference proteome</keyword>
<feature type="compositionally biased region" description="Low complexity" evidence="1">
    <location>
        <begin position="21"/>
        <end position="30"/>
    </location>
</feature>
<sequence length="200" mass="22425">MTADDAQFPLPTSTAGMRQRSSSSPLPSSKSPRKVASTRNVTCAPSQLHCRYANKKCSNPRAVKRTGGLHTFCALHRENANRNQRRLDQRKRLQKQEAMRSQAIAGMDDEPEPERVMPPYDGGEHLAALSLNNSNSSSDLLYEPLATPTPLRDEDVATLLTLFASSPHDDPCCFDDIPMPREPLPLLYHERLHHRDDTLR</sequence>
<evidence type="ECO:0000256" key="1">
    <source>
        <dbReference type="SAM" id="MobiDB-lite"/>
    </source>
</evidence>
<dbReference type="HOGENOM" id="CLU_1368659_0_0_1"/>
<feature type="compositionally biased region" description="Polar residues" evidence="1">
    <location>
        <begin position="10"/>
        <end position="20"/>
    </location>
</feature>
<dbReference type="eggNOG" id="ENOG502RJ8E">
    <property type="taxonomic scope" value="Eukaryota"/>
</dbReference>
<feature type="region of interest" description="Disordered" evidence="1">
    <location>
        <begin position="1"/>
        <end position="40"/>
    </location>
</feature>